<evidence type="ECO:0000313" key="2">
    <source>
        <dbReference type="Proteomes" id="UP000823773"/>
    </source>
</evidence>
<proteinExistence type="predicted"/>
<accession>A0ACC5SQX3</accession>
<organism evidence="1 2">
    <name type="scientific">Ensifer adhaerens</name>
    <name type="common">Sinorhizobium morelense</name>
    <dbReference type="NCBI Taxonomy" id="106592"/>
    <lineage>
        <taxon>Bacteria</taxon>
        <taxon>Pseudomonadati</taxon>
        <taxon>Pseudomonadota</taxon>
        <taxon>Alphaproteobacteria</taxon>
        <taxon>Hyphomicrobiales</taxon>
        <taxon>Rhizobiaceae</taxon>
        <taxon>Sinorhizobium/Ensifer group</taxon>
        <taxon>Ensifer</taxon>
    </lineage>
</organism>
<evidence type="ECO:0000313" key="1">
    <source>
        <dbReference type="EMBL" id="MBP1871185.1"/>
    </source>
</evidence>
<gene>
    <name evidence="1" type="ORF">J2Z19_000882</name>
</gene>
<keyword evidence="1" id="KW-0808">Transferase</keyword>
<keyword evidence="2" id="KW-1185">Reference proteome</keyword>
<dbReference type="EMBL" id="JAGGJR010000001">
    <property type="protein sequence ID" value="MBP1871185.1"/>
    <property type="molecule type" value="Genomic_DNA"/>
</dbReference>
<comment type="caution">
    <text evidence="1">The sequence shown here is derived from an EMBL/GenBank/DDBJ whole genome shotgun (WGS) entry which is preliminary data.</text>
</comment>
<keyword evidence="1" id="KW-0489">Methyltransferase</keyword>
<reference evidence="1" key="1">
    <citation type="submission" date="2021-03" db="EMBL/GenBank/DDBJ databases">
        <title>Genomic Encyclopedia of Type Strains, Phase IV (KMG-IV): sequencing the most valuable type-strain genomes for metagenomic binning, comparative biology and taxonomic classification.</title>
        <authorList>
            <person name="Goeker M."/>
        </authorList>
    </citation>
    <scope>NUCLEOTIDE SEQUENCE</scope>
    <source>
        <strain evidence="1">DSM 18131</strain>
    </source>
</reference>
<name>A0ACC5SQX3_ENSAD</name>
<sequence>MTSDKLYNDPELVEFYDIENGWTADSEYLKTMAASRTSILDLGCGTGLLAAAIAREGSKRVVGVDPAAAMLDIARQRPGGDRVRWVEGDGRTVRLGETFDLVLLSGHAFQVFLTRDDQLAAMKTIAAHLSPQGHFIFDSRNPRVEEWKEWTPALSERVIVHPELGDVLAWNDVRHDPDTGVVEYDTFYRIAAGGRTFAAQSKIAFPSHEDLVSMMNEAGLVVEQWLGGWDGRRFDASASEIIPIGRLARPAVQSNRAQSMTSRT</sequence>
<dbReference type="Proteomes" id="UP000823773">
    <property type="component" value="Unassembled WGS sequence"/>
</dbReference>
<protein>
    <submittedName>
        <fullName evidence="1">SAM-dependent methyltransferase</fullName>
    </submittedName>
</protein>